<proteinExistence type="predicted"/>
<reference evidence="3" key="3">
    <citation type="submission" date="2015-04" db="UniProtKB">
        <authorList>
            <consortium name="EnsemblPlants"/>
        </authorList>
    </citation>
    <scope>IDENTIFICATION</scope>
    <source>
        <strain evidence="3">cv. Jemalong A17</strain>
    </source>
</reference>
<name>A0A072UUF3_MEDTR</name>
<dbReference type="Proteomes" id="UP000002051">
    <property type="component" value="Chromosome 3"/>
</dbReference>
<evidence type="ECO:0000313" key="4">
    <source>
        <dbReference type="Proteomes" id="UP000002051"/>
    </source>
</evidence>
<evidence type="ECO:0000313" key="2">
    <source>
        <dbReference type="EMBL" id="KEH33262.1"/>
    </source>
</evidence>
<feature type="region of interest" description="Disordered" evidence="1">
    <location>
        <begin position="26"/>
        <end position="51"/>
    </location>
</feature>
<dbReference type="AlphaFoldDB" id="A0A072UUF3"/>
<evidence type="ECO:0000313" key="3">
    <source>
        <dbReference type="EnsemblPlants" id="KEH33262"/>
    </source>
</evidence>
<reference evidence="2 4" key="1">
    <citation type="journal article" date="2011" name="Nature">
        <title>The Medicago genome provides insight into the evolution of rhizobial symbioses.</title>
        <authorList>
            <person name="Young N.D."/>
            <person name="Debelle F."/>
            <person name="Oldroyd G.E."/>
            <person name="Geurts R."/>
            <person name="Cannon S.B."/>
            <person name="Udvardi M.K."/>
            <person name="Benedito V.A."/>
            <person name="Mayer K.F."/>
            <person name="Gouzy J."/>
            <person name="Schoof H."/>
            <person name="Van de Peer Y."/>
            <person name="Proost S."/>
            <person name="Cook D.R."/>
            <person name="Meyers B.C."/>
            <person name="Spannagl M."/>
            <person name="Cheung F."/>
            <person name="De Mita S."/>
            <person name="Krishnakumar V."/>
            <person name="Gundlach H."/>
            <person name="Zhou S."/>
            <person name="Mudge J."/>
            <person name="Bharti A.K."/>
            <person name="Murray J.D."/>
            <person name="Naoumkina M.A."/>
            <person name="Rosen B."/>
            <person name="Silverstein K.A."/>
            <person name="Tang H."/>
            <person name="Rombauts S."/>
            <person name="Zhao P.X."/>
            <person name="Zhou P."/>
            <person name="Barbe V."/>
            <person name="Bardou P."/>
            <person name="Bechner M."/>
            <person name="Bellec A."/>
            <person name="Berger A."/>
            <person name="Berges H."/>
            <person name="Bidwell S."/>
            <person name="Bisseling T."/>
            <person name="Choisne N."/>
            <person name="Couloux A."/>
            <person name="Denny R."/>
            <person name="Deshpande S."/>
            <person name="Dai X."/>
            <person name="Doyle J.J."/>
            <person name="Dudez A.M."/>
            <person name="Farmer A.D."/>
            <person name="Fouteau S."/>
            <person name="Franken C."/>
            <person name="Gibelin C."/>
            <person name="Gish J."/>
            <person name="Goldstein S."/>
            <person name="Gonzalez A.J."/>
            <person name="Green P.J."/>
            <person name="Hallab A."/>
            <person name="Hartog M."/>
            <person name="Hua A."/>
            <person name="Humphray S.J."/>
            <person name="Jeong D.H."/>
            <person name="Jing Y."/>
            <person name="Jocker A."/>
            <person name="Kenton S.M."/>
            <person name="Kim D.J."/>
            <person name="Klee K."/>
            <person name="Lai H."/>
            <person name="Lang C."/>
            <person name="Lin S."/>
            <person name="Macmil S.L."/>
            <person name="Magdelenat G."/>
            <person name="Matthews L."/>
            <person name="McCorrison J."/>
            <person name="Monaghan E.L."/>
            <person name="Mun J.H."/>
            <person name="Najar F.Z."/>
            <person name="Nicholson C."/>
            <person name="Noirot C."/>
            <person name="O'Bleness M."/>
            <person name="Paule C.R."/>
            <person name="Poulain J."/>
            <person name="Prion F."/>
            <person name="Qin B."/>
            <person name="Qu C."/>
            <person name="Retzel E.F."/>
            <person name="Riddle C."/>
            <person name="Sallet E."/>
            <person name="Samain S."/>
            <person name="Samson N."/>
            <person name="Sanders I."/>
            <person name="Saurat O."/>
            <person name="Scarpelli C."/>
            <person name="Schiex T."/>
            <person name="Segurens B."/>
            <person name="Severin A.J."/>
            <person name="Sherrier D.J."/>
            <person name="Shi R."/>
            <person name="Sims S."/>
            <person name="Singer S.R."/>
            <person name="Sinharoy S."/>
            <person name="Sterck L."/>
            <person name="Viollet A."/>
            <person name="Wang B.B."/>
            <person name="Wang K."/>
            <person name="Wang M."/>
            <person name="Wang X."/>
            <person name="Warfsmann J."/>
            <person name="Weissenbach J."/>
            <person name="White D.D."/>
            <person name="White J.D."/>
            <person name="Wiley G.B."/>
            <person name="Wincker P."/>
            <person name="Xing Y."/>
            <person name="Yang L."/>
            <person name="Yao Z."/>
            <person name="Ying F."/>
            <person name="Zhai J."/>
            <person name="Zhou L."/>
            <person name="Zuber A."/>
            <person name="Denarie J."/>
            <person name="Dixon R.A."/>
            <person name="May G.D."/>
            <person name="Schwartz D.C."/>
            <person name="Rogers J."/>
            <person name="Quetier F."/>
            <person name="Town C.D."/>
            <person name="Roe B.A."/>
        </authorList>
    </citation>
    <scope>NUCLEOTIDE SEQUENCE [LARGE SCALE GENOMIC DNA]</scope>
    <source>
        <strain evidence="2">A17</strain>
        <strain evidence="3 4">cv. Jemalong A17</strain>
    </source>
</reference>
<reference evidence="2 4" key="2">
    <citation type="journal article" date="2014" name="BMC Genomics">
        <title>An improved genome release (version Mt4.0) for the model legume Medicago truncatula.</title>
        <authorList>
            <person name="Tang H."/>
            <person name="Krishnakumar V."/>
            <person name="Bidwell S."/>
            <person name="Rosen B."/>
            <person name="Chan A."/>
            <person name="Zhou S."/>
            <person name="Gentzbittel L."/>
            <person name="Childs K.L."/>
            <person name="Yandell M."/>
            <person name="Gundlach H."/>
            <person name="Mayer K.F."/>
            <person name="Schwartz D.C."/>
            <person name="Town C.D."/>
        </authorList>
    </citation>
    <scope>GENOME REANNOTATION</scope>
    <source>
        <strain evidence="2">A17</strain>
        <strain evidence="3 4">cv. Jemalong A17</strain>
    </source>
</reference>
<evidence type="ECO:0000256" key="1">
    <source>
        <dbReference type="SAM" id="MobiDB-lite"/>
    </source>
</evidence>
<feature type="compositionally biased region" description="Polar residues" evidence="1">
    <location>
        <begin position="42"/>
        <end position="51"/>
    </location>
</feature>
<keyword evidence="4" id="KW-1185">Reference proteome</keyword>
<gene>
    <name evidence="2" type="ordered locus">MTR_3g433945</name>
</gene>
<protein>
    <submittedName>
        <fullName evidence="2 3">Uncharacterized protein</fullName>
    </submittedName>
</protein>
<accession>A0A072UUF3</accession>
<sequence length="51" mass="5715">MNLQKQKQKQEVLEAKMEFVMAKKDEMRTFGSTDSGGGLKPQTLNSNGEPK</sequence>
<dbReference type="HOGENOM" id="CLU_3109402_0_0_1"/>
<dbReference type="EMBL" id="CM001219">
    <property type="protein sequence ID" value="KEH33262.1"/>
    <property type="molecule type" value="Genomic_DNA"/>
</dbReference>
<dbReference type="EnsemblPlants" id="KEH33262">
    <property type="protein sequence ID" value="KEH33262"/>
    <property type="gene ID" value="MTR_3g433945"/>
</dbReference>
<organism evidence="2 4">
    <name type="scientific">Medicago truncatula</name>
    <name type="common">Barrel medic</name>
    <name type="synonym">Medicago tribuloides</name>
    <dbReference type="NCBI Taxonomy" id="3880"/>
    <lineage>
        <taxon>Eukaryota</taxon>
        <taxon>Viridiplantae</taxon>
        <taxon>Streptophyta</taxon>
        <taxon>Embryophyta</taxon>
        <taxon>Tracheophyta</taxon>
        <taxon>Spermatophyta</taxon>
        <taxon>Magnoliopsida</taxon>
        <taxon>eudicotyledons</taxon>
        <taxon>Gunneridae</taxon>
        <taxon>Pentapetalae</taxon>
        <taxon>rosids</taxon>
        <taxon>fabids</taxon>
        <taxon>Fabales</taxon>
        <taxon>Fabaceae</taxon>
        <taxon>Papilionoideae</taxon>
        <taxon>50 kb inversion clade</taxon>
        <taxon>NPAAA clade</taxon>
        <taxon>Hologalegina</taxon>
        <taxon>IRL clade</taxon>
        <taxon>Trifolieae</taxon>
        <taxon>Medicago</taxon>
    </lineage>
</organism>